<evidence type="ECO:0000313" key="4">
    <source>
        <dbReference type="EMBL" id="MBP2356174.1"/>
    </source>
</evidence>
<evidence type="ECO:0000256" key="1">
    <source>
        <dbReference type="ARBA" id="ARBA00007592"/>
    </source>
</evidence>
<evidence type="ECO:0000256" key="3">
    <source>
        <dbReference type="PIRNR" id="PIRNR001365"/>
    </source>
</evidence>
<dbReference type="Proteomes" id="UP000755585">
    <property type="component" value="Unassembled WGS sequence"/>
</dbReference>
<dbReference type="PIRSF" id="PIRSF001365">
    <property type="entry name" value="DHDPS"/>
    <property type="match status" value="1"/>
</dbReference>
<dbReference type="SUPFAM" id="SSF51569">
    <property type="entry name" value="Aldolase"/>
    <property type="match status" value="1"/>
</dbReference>
<organism evidence="4 5">
    <name type="scientific">Kribbella aluminosa</name>
    <dbReference type="NCBI Taxonomy" id="416017"/>
    <lineage>
        <taxon>Bacteria</taxon>
        <taxon>Bacillati</taxon>
        <taxon>Actinomycetota</taxon>
        <taxon>Actinomycetes</taxon>
        <taxon>Propionibacteriales</taxon>
        <taxon>Kribbellaceae</taxon>
        <taxon>Kribbella</taxon>
    </lineage>
</organism>
<dbReference type="CDD" id="cd00408">
    <property type="entry name" value="DHDPS-like"/>
    <property type="match status" value="1"/>
</dbReference>
<sequence length="298" mass="32314">MTPVLETPFRGDESIDEPGFARVVDAMLSAAVRSAMFPGFASEYHKLTDDERARLTRIFLEHTRRQPGFSAVVSVPDHATRVAVRRVREAVDAGAAAINVLPPHYLGPSRASVVAHLVAVLEAAGRIPVVLQYAPAQTGTALDAQVIARLAADHANLAYVKVESTPPGRLVEALAAGQPPVRSMVGYAGVQLPDALARGVAGVQPGCSFVEIYQRIWSLWQQGDHRSAATLHARLLPYIAYWMLDVELIIAAEKEISVRRGWFESAVCRGPGWQLDAQEHARIDAFIDEFGTELGIPA</sequence>
<dbReference type="InterPro" id="IPR002220">
    <property type="entry name" value="DapA-like"/>
</dbReference>
<comment type="caution">
    <text evidence="4">The sequence shown here is derived from an EMBL/GenBank/DDBJ whole genome shotgun (WGS) entry which is preliminary data.</text>
</comment>
<dbReference type="GO" id="GO:0008840">
    <property type="term" value="F:4-hydroxy-tetrahydrodipicolinate synthase activity"/>
    <property type="evidence" value="ECO:0007669"/>
    <property type="project" value="UniProtKB-EC"/>
</dbReference>
<gene>
    <name evidence="4" type="ORF">JOF29_007284</name>
</gene>
<comment type="similarity">
    <text evidence="1 3">Belongs to the DapA family.</text>
</comment>
<reference evidence="4 5" key="1">
    <citation type="submission" date="2021-03" db="EMBL/GenBank/DDBJ databases">
        <title>Sequencing the genomes of 1000 actinobacteria strains.</title>
        <authorList>
            <person name="Klenk H.-P."/>
        </authorList>
    </citation>
    <scope>NUCLEOTIDE SEQUENCE [LARGE SCALE GENOMIC DNA]</scope>
    <source>
        <strain evidence="4 5">DSM 18824</strain>
    </source>
</reference>
<evidence type="ECO:0000256" key="2">
    <source>
        <dbReference type="ARBA" id="ARBA00023239"/>
    </source>
</evidence>
<keyword evidence="2 3" id="KW-0456">Lyase</keyword>
<dbReference type="EC" id="4.3.3.7" evidence="4"/>
<evidence type="ECO:0000313" key="5">
    <source>
        <dbReference type="Proteomes" id="UP000755585"/>
    </source>
</evidence>
<dbReference type="PANTHER" id="PTHR12128:SF66">
    <property type="entry name" value="4-HYDROXY-2-OXOGLUTARATE ALDOLASE, MITOCHONDRIAL"/>
    <property type="match status" value="1"/>
</dbReference>
<protein>
    <submittedName>
        <fullName evidence="4">4-hydroxy-tetrahydrodipicolinate synthase</fullName>
        <ecNumber evidence="4">4.3.3.7</ecNumber>
    </submittedName>
</protein>
<dbReference type="InterPro" id="IPR013785">
    <property type="entry name" value="Aldolase_TIM"/>
</dbReference>
<proteinExistence type="inferred from homology"/>
<dbReference type="SMART" id="SM01130">
    <property type="entry name" value="DHDPS"/>
    <property type="match status" value="1"/>
</dbReference>
<keyword evidence="5" id="KW-1185">Reference proteome</keyword>
<dbReference type="Gene3D" id="3.20.20.70">
    <property type="entry name" value="Aldolase class I"/>
    <property type="match status" value="1"/>
</dbReference>
<dbReference type="RefSeq" id="WP_307863854.1">
    <property type="nucleotide sequence ID" value="NZ_BAAAVU010000023.1"/>
</dbReference>
<dbReference type="Pfam" id="PF00701">
    <property type="entry name" value="DHDPS"/>
    <property type="match status" value="1"/>
</dbReference>
<accession>A0ABS4UX01</accession>
<name>A0ABS4UX01_9ACTN</name>
<dbReference type="EMBL" id="JAGINT010000002">
    <property type="protein sequence ID" value="MBP2356174.1"/>
    <property type="molecule type" value="Genomic_DNA"/>
</dbReference>
<dbReference type="PANTHER" id="PTHR12128">
    <property type="entry name" value="DIHYDRODIPICOLINATE SYNTHASE"/>
    <property type="match status" value="1"/>
</dbReference>